<protein>
    <submittedName>
        <fullName evidence="1">Uncharacterized protein</fullName>
    </submittedName>
</protein>
<proteinExistence type="predicted"/>
<gene>
    <name evidence="1" type="ORF">PMACD_LOCUS10317</name>
</gene>
<evidence type="ECO:0000313" key="2">
    <source>
        <dbReference type="Proteomes" id="UP000663880"/>
    </source>
</evidence>
<accession>A0A821UFX8</accession>
<name>A0A821UFX8_9NEOP</name>
<dbReference type="AlphaFoldDB" id="A0A821UFX8"/>
<reference evidence="1" key="1">
    <citation type="submission" date="2021-02" db="EMBL/GenBank/DDBJ databases">
        <authorList>
            <person name="Steward A R."/>
        </authorList>
    </citation>
    <scope>NUCLEOTIDE SEQUENCE</scope>
</reference>
<sequence length="75" mass="8723">MRRVKVKIKSKCLNDNAKRVATAEKLVHVRRAKKFYDKLSALTKLCQEDPKVGGIVIDYMQNLQMPQIPVQETFY</sequence>
<organism evidence="1 2">
    <name type="scientific">Pieris macdunnoughi</name>
    <dbReference type="NCBI Taxonomy" id="345717"/>
    <lineage>
        <taxon>Eukaryota</taxon>
        <taxon>Metazoa</taxon>
        <taxon>Ecdysozoa</taxon>
        <taxon>Arthropoda</taxon>
        <taxon>Hexapoda</taxon>
        <taxon>Insecta</taxon>
        <taxon>Pterygota</taxon>
        <taxon>Neoptera</taxon>
        <taxon>Endopterygota</taxon>
        <taxon>Lepidoptera</taxon>
        <taxon>Glossata</taxon>
        <taxon>Ditrysia</taxon>
        <taxon>Papilionoidea</taxon>
        <taxon>Pieridae</taxon>
        <taxon>Pierinae</taxon>
        <taxon>Pieris</taxon>
    </lineage>
</organism>
<dbReference type="EMBL" id="CAJOBZ010000031">
    <property type="protein sequence ID" value="CAF4889387.1"/>
    <property type="molecule type" value="Genomic_DNA"/>
</dbReference>
<keyword evidence="2" id="KW-1185">Reference proteome</keyword>
<dbReference type="OrthoDB" id="6284373at2759"/>
<dbReference type="Proteomes" id="UP000663880">
    <property type="component" value="Unassembled WGS sequence"/>
</dbReference>
<evidence type="ECO:0000313" key="1">
    <source>
        <dbReference type="EMBL" id="CAF4889387.1"/>
    </source>
</evidence>
<comment type="caution">
    <text evidence="1">The sequence shown here is derived from an EMBL/GenBank/DDBJ whole genome shotgun (WGS) entry which is preliminary data.</text>
</comment>